<dbReference type="GO" id="GO:0006166">
    <property type="term" value="P:purine ribonucleoside salvage"/>
    <property type="evidence" value="ECO:0007669"/>
    <property type="project" value="UniProtKB-KW"/>
</dbReference>
<evidence type="ECO:0000259" key="3">
    <source>
        <dbReference type="Pfam" id="PF00156"/>
    </source>
</evidence>
<reference evidence="5" key="1">
    <citation type="journal article" date="2013" name="Science">
        <title>Gene transfer from bacteria and archaea facilitated evolution of an extremophilic eukaryote.</title>
        <authorList>
            <person name="Schonknecht G."/>
            <person name="Chen W.H."/>
            <person name="Ternes C.M."/>
            <person name="Barbier G.G."/>
            <person name="Shrestha R.P."/>
            <person name="Stanke M."/>
            <person name="Brautigam A."/>
            <person name="Baker B.J."/>
            <person name="Banfield J.F."/>
            <person name="Garavito R.M."/>
            <person name="Carr K."/>
            <person name="Wilkerson C."/>
            <person name="Rensing S.A."/>
            <person name="Gagneul D."/>
            <person name="Dickenson N.E."/>
            <person name="Oesterhelt C."/>
            <person name="Lercher M.J."/>
            <person name="Weber A.P."/>
        </authorList>
    </citation>
    <scope>NUCLEOTIDE SEQUENCE [LARGE SCALE GENOMIC DNA]</scope>
    <source>
        <strain evidence="5">074W</strain>
    </source>
</reference>
<organism evidence="4 5">
    <name type="scientific">Galdieria sulphuraria</name>
    <name type="common">Red alga</name>
    <dbReference type="NCBI Taxonomy" id="130081"/>
    <lineage>
        <taxon>Eukaryota</taxon>
        <taxon>Rhodophyta</taxon>
        <taxon>Bangiophyceae</taxon>
        <taxon>Galdieriales</taxon>
        <taxon>Galdieriaceae</taxon>
        <taxon>Galdieria</taxon>
    </lineage>
</organism>
<gene>
    <name evidence="4" type="ORF">Gasu_10380</name>
</gene>
<dbReference type="PANTHER" id="PTHR43864">
    <property type="entry name" value="HYPOXANTHINE/GUANINE PHOSPHORIBOSYLTRANSFERASE"/>
    <property type="match status" value="1"/>
</dbReference>
<sequence>MTVLFGQFGFCCACYAYTSKFFHNYIFNPKQKCKGSFYGNSLFSKKQSCYFLKRRYLNLVSRHRRNTKIQFCTVKSCLPNNQNINFSEDRRTTFIDFKENGTQVDEDHESKLYQLEEDEDELIQEYAEDNLWETTAVTERYASLDQRDYLISKKLVEYLDVRKNEAQIQSEYPMDKDAILDWWVAAVDSKKFKELQNLYGNFGIFFLENFPDFAENKLYEGKLTPKDKAILKARRLYSCMGVPAIADSLLFVIEPGGSHSQGYQFEQLDDNVDRLLETLRTTSKPNRVTTFYSYVAYCDGERELVEEGICEVDIFFAHSSQASIASSTAFDNLMLRLRTDLHLPAYRPDDEMDVIQNADAKDAALLSKSVYKRQKLPGAVLLADRLLHEADLLQGNLIKVTSFLNHQVDVSLMESCGKDLASLLRDTNPTKILTIETSGLLPAITVSRELGLFMVYARHGKSITMSDCIHTFYRSQTKGELYELVISREYLGENDRVVIIDDFLAGGSTLDALIRLANMAGTEVCGIGVLIERTDMGGRAFLSGYNIPIFSLVRLSVSSEGLRVENIDKF</sequence>
<keyword evidence="2" id="KW-0660">Purine salvage</keyword>
<dbReference type="InterPro" id="IPR002637">
    <property type="entry name" value="RdgB/HAM1"/>
</dbReference>
<dbReference type="OMA" id="HFERANN"/>
<dbReference type="PANTHER" id="PTHR43864:SF1">
    <property type="entry name" value="XANTHINE PHOSPHORIBOSYLTRANSFERASE"/>
    <property type="match status" value="1"/>
</dbReference>
<evidence type="ECO:0000313" key="5">
    <source>
        <dbReference type="Proteomes" id="UP000030680"/>
    </source>
</evidence>
<keyword evidence="1 4" id="KW-0808">Transferase</keyword>
<name>M2Y728_GALSU</name>
<accession>M2Y728</accession>
<feature type="domain" description="Phosphoribosyltransferase" evidence="3">
    <location>
        <begin position="422"/>
        <end position="533"/>
    </location>
</feature>
<dbReference type="EMBL" id="KB454490">
    <property type="protein sequence ID" value="EME31654.1"/>
    <property type="molecule type" value="Genomic_DNA"/>
</dbReference>
<dbReference type="GO" id="GO:0047429">
    <property type="term" value="F:nucleoside triphosphate diphosphatase activity"/>
    <property type="evidence" value="ECO:0007669"/>
    <property type="project" value="InterPro"/>
</dbReference>
<protein>
    <submittedName>
        <fullName evidence="4">Xanthine phosphoribosyltransferase</fullName>
        <ecNumber evidence="4">2.4.2.22</ecNumber>
    </submittedName>
</protein>
<dbReference type="Pfam" id="PF01725">
    <property type="entry name" value="Ham1p_like"/>
    <property type="match status" value="1"/>
</dbReference>
<dbReference type="STRING" id="130081.M2Y728"/>
<dbReference type="InterPro" id="IPR029057">
    <property type="entry name" value="PRTase-like"/>
</dbReference>
<dbReference type="RefSeq" id="XP_005708174.1">
    <property type="nucleotide sequence ID" value="XM_005708117.1"/>
</dbReference>
<dbReference type="GeneID" id="17090285"/>
<dbReference type="EC" id="2.4.2.22" evidence="4"/>
<dbReference type="AlphaFoldDB" id="M2Y728"/>
<evidence type="ECO:0000256" key="2">
    <source>
        <dbReference type="ARBA" id="ARBA00022726"/>
    </source>
</evidence>
<dbReference type="InterPro" id="IPR029001">
    <property type="entry name" value="ITPase-like_fam"/>
</dbReference>
<dbReference type="Gene3D" id="3.40.50.2020">
    <property type="match status" value="1"/>
</dbReference>
<dbReference type="SUPFAM" id="SSF52972">
    <property type="entry name" value="ITPase-like"/>
    <property type="match status" value="1"/>
</dbReference>
<dbReference type="InterPro" id="IPR000836">
    <property type="entry name" value="PRTase_dom"/>
</dbReference>
<keyword evidence="5" id="KW-1185">Reference proteome</keyword>
<dbReference type="SUPFAM" id="SSF53271">
    <property type="entry name" value="PRTase-like"/>
    <property type="match status" value="1"/>
</dbReference>
<dbReference type="eggNOG" id="ENOG502S277">
    <property type="taxonomic scope" value="Eukaryota"/>
</dbReference>
<dbReference type="OrthoDB" id="363185at2759"/>
<proteinExistence type="predicted"/>
<dbReference type="GO" id="GO:0009143">
    <property type="term" value="P:nucleoside triphosphate catabolic process"/>
    <property type="evidence" value="ECO:0007669"/>
    <property type="project" value="InterPro"/>
</dbReference>
<evidence type="ECO:0000256" key="1">
    <source>
        <dbReference type="ARBA" id="ARBA00022679"/>
    </source>
</evidence>
<dbReference type="CDD" id="cd06223">
    <property type="entry name" value="PRTases_typeI"/>
    <property type="match status" value="1"/>
</dbReference>
<dbReference type="InterPro" id="IPR050118">
    <property type="entry name" value="Pur/Pyrimidine_PRTase"/>
</dbReference>
<dbReference type="Pfam" id="PF00156">
    <property type="entry name" value="Pribosyltran"/>
    <property type="match status" value="1"/>
</dbReference>
<dbReference type="GO" id="GO:0000310">
    <property type="term" value="F:xanthine phosphoribosyltransferase activity"/>
    <property type="evidence" value="ECO:0007669"/>
    <property type="project" value="UniProtKB-EC"/>
</dbReference>
<dbReference type="KEGG" id="gsl:Gasu_10380"/>
<dbReference type="Gramene" id="EME31654">
    <property type="protein sequence ID" value="EME31654"/>
    <property type="gene ID" value="Gasu_10380"/>
</dbReference>
<evidence type="ECO:0000313" key="4">
    <source>
        <dbReference type="EMBL" id="EME31654.1"/>
    </source>
</evidence>
<dbReference type="Gene3D" id="3.90.950.10">
    <property type="match status" value="1"/>
</dbReference>
<dbReference type="Proteomes" id="UP000030680">
    <property type="component" value="Unassembled WGS sequence"/>
</dbReference>
<keyword evidence="4" id="KW-0328">Glycosyltransferase</keyword>